<dbReference type="STRING" id="161895.CPHO_03505"/>
<evidence type="ECO:0000256" key="9">
    <source>
        <dbReference type="ARBA" id="ARBA00022691"/>
    </source>
</evidence>
<dbReference type="RefSeq" id="WP_075733260.1">
    <property type="nucleotide sequence ID" value="NZ_CP009249.1"/>
</dbReference>
<dbReference type="InterPro" id="IPR029026">
    <property type="entry name" value="tRNA_m1G_MTases_N"/>
</dbReference>
<keyword evidence="7 12" id="KW-0489">Methyltransferase</keyword>
<dbReference type="NCBIfam" id="NF008693">
    <property type="entry name" value="PRK11713.2-3"/>
    <property type="match status" value="1"/>
</dbReference>
<dbReference type="CDD" id="cd18084">
    <property type="entry name" value="RsmE-like"/>
    <property type="match status" value="1"/>
</dbReference>
<evidence type="ECO:0000256" key="7">
    <source>
        <dbReference type="ARBA" id="ARBA00022603"/>
    </source>
</evidence>
<dbReference type="InterPro" id="IPR029028">
    <property type="entry name" value="Alpha/beta_knot_MTases"/>
</dbReference>
<evidence type="ECO:0000313" key="16">
    <source>
        <dbReference type="Proteomes" id="UP000185491"/>
    </source>
</evidence>
<evidence type="ECO:0000256" key="8">
    <source>
        <dbReference type="ARBA" id="ARBA00022679"/>
    </source>
</evidence>
<comment type="catalytic activity">
    <reaction evidence="11 12">
        <text>uridine(1498) in 16S rRNA + S-adenosyl-L-methionine = N(3)-methyluridine(1498) in 16S rRNA + S-adenosyl-L-homocysteine + H(+)</text>
        <dbReference type="Rhea" id="RHEA:42920"/>
        <dbReference type="Rhea" id="RHEA-COMP:10283"/>
        <dbReference type="Rhea" id="RHEA-COMP:10284"/>
        <dbReference type="ChEBI" id="CHEBI:15378"/>
        <dbReference type="ChEBI" id="CHEBI:57856"/>
        <dbReference type="ChEBI" id="CHEBI:59789"/>
        <dbReference type="ChEBI" id="CHEBI:65315"/>
        <dbReference type="ChEBI" id="CHEBI:74502"/>
        <dbReference type="EC" id="2.1.1.193"/>
    </reaction>
</comment>
<dbReference type="InterPro" id="IPR015947">
    <property type="entry name" value="PUA-like_sf"/>
</dbReference>
<evidence type="ECO:0000259" key="14">
    <source>
        <dbReference type="Pfam" id="PF20260"/>
    </source>
</evidence>
<feature type="domain" description="Ribosomal RNA small subunit methyltransferase E PUA-like" evidence="14">
    <location>
        <begin position="22"/>
        <end position="66"/>
    </location>
</feature>
<reference evidence="15 16" key="1">
    <citation type="submission" date="2014-08" db="EMBL/GenBank/DDBJ databases">
        <title>Complete genome sequence of Corynebacterium phocae M408/89/1(T)(=DSM 44612(T)), isolated from the common seal (Phoca vitulina).</title>
        <authorList>
            <person name="Ruckert C."/>
            <person name="Albersmeier A."/>
            <person name="Winkler A."/>
            <person name="Kalinowski J."/>
        </authorList>
    </citation>
    <scope>NUCLEOTIDE SEQUENCE [LARGE SCALE GENOMIC DNA]</scope>
    <source>
        <strain evidence="15 16">M408/89/1</strain>
    </source>
</reference>
<protein>
    <recommendedName>
        <fullName evidence="4 12">Ribosomal RNA small subunit methyltransferase E</fullName>
        <ecNumber evidence="3 12">2.1.1.193</ecNumber>
    </recommendedName>
</protein>
<dbReference type="PIRSF" id="PIRSF015601">
    <property type="entry name" value="MTase_slr0722"/>
    <property type="match status" value="1"/>
</dbReference>
<dbReference type="GO" id="GO:0005737">
    <property type="term" value="C:cytoplasm"/>
    <property type="evidence" value="ECO:0007669"/>
    <property type="project" value="UniProtKB-SubCell"/>
</dbReference>
<accession>A0A1L7D258</accession>
<evidence type="ECO:0000256" key="3">
    <source>
        <dbReference type="ARBA" id="ARBA00012328"/>
    </source>
</evidence>
<keyword evidence="6 12" id="KW-0698">rRNA processing</keyword>
<dbReference type="NCBIfam" id="TIGR00046">
    <property type="entry name" value="RsmE family RNA methyltransferase"/>
    <property type="match status" value="1"/>
</dbReference>
<keyword evidence="16" id="KW-1185">Reference proteome</keyword>
<keyword evidence="9 12" id="KW-0949">S-adenosyl-L-methionine</keyword>
<dbReference type="Pfam" id="PF04452">
    <property type="entry name" value="Methyltrans_RNA"/>
    <property type="match status" value="1"/>
</dbReference>
<evidence type="ECO:0000259" key="13">
    <source>
        <dbReference type="Pfam" id="PF04452"/>
    </source>
</evidence>
<dbReference type="KEGG" id="cpho:CPHO_03505"/>
<evidence type="ECO:0000256" key="11">
    <source>
        <dbReference type="ARBA" id="ARBA00047944"/>
    </source>
</evidence>
<dbReference type="SUPFAM" id="SSF88697">
    <property type="entry name" value="PUA domain-like"/>
    <property type="match status" value="1"/>
</dbReference>
<comment type="similarity">
    <text evidence="2 12">Belongs to the RNA methyltransferase RsmE family.</text>
</comment>
<comment type="function">
    <text evidence="10 12">Specifically methylates the N3 position of the uracil ring of uridine 1498 (m3U1498) in 16S rRNA. Acts on the fully assembled 30S ribosomal subunit.</text>
</comment>
<feature type="domain" description="Ribosomal RNA small subunit methyltransferase E methyltransferase" evidence="13">
    <location>
        <begin position="79"/>
        <end position="249"/>
    </location>
</feature>
<dbReference type="PANTHER" id="PTHR30027">
    <property type="entry name" value="RIBOSOMAL RNA SMALL SUBUNIT METHYLTRANSFERASE E"/>
    <property type="match status" value="1"/>
</dbReference>
<dbReference type="InterPro" id="IPR046887">
    <property type="entry name" value="RsmE_PUA-like"/>
</dbReference>
<sequence>MSLPVFLHPDLSAAAPGSSVAIDGAEGRHAVTVKRVQPGQQVALVDPEGFRAEVTVTDVQGKDLLVGTVGAIAQVPEPDPRVVVIQAIPKSERAELAVDLATQAGADEIIAWQADRCVAKWDGKKAHKAVAKWQAAATAAAKQSRRPRVPRVSGPLSTAQVAQLIGNGNPGATTAPGPAPATAFVLHEEGQTSLKDVPQDQLRGTIYLLIGPEGGIGPEELQRLGATAVRLGPEVLRTASAAMVALAVLGVRTNRW</sequence>
<dbReference type="OrthoDB" id="9808126at2"/>
<dbReference type="PANTHER" id="PTHR30027:SF3">
    <property type="entry name" value="16S RRNA (URACIL(1498)-N(3))-METHYLTRANSFERASE"/>
    <property type="match status" value="1"/>
</dbReference>
<comment type="subcellular location">
    <subcellularLocation>
        <location evidence="1 12">Cytoplasm</location>
    </subcellularLocation>
</comment>
<dbReference type="GO" id="GO:0070475">
    <property type="term" value="P:rRNA base methylation"/>
    <property type="evidence" value="ECO:0007669"/>
    <property type="project" value="TreeGrafter"/>
</dbReference>
<evidence type="ECO:0000256" key="12">
    <source>
        <dbReference type="PIRNR" id="PIRNR015601"/>
    </source>
</evidence>
<evidence type="ECO:0000313" key="15">
    <source>
        <dbReference type="EMBL" id="APT92112.1"/>
    </source>
</evidence>
<dbReference type="Gene3D" id="3.40.1280.10">
    <property type="match status" value="1"/>
</dbReference>
<proteinExistence type="inferred from homology"/>
<dbReference type="InterPro" id="IPR006700">
    <property type="entry name" value="RsmE"/>
</dbReference>
<dbReference type="EC" id="2.1.1.193" evidence="3 12"/>
<evidence type="ECO:0000256" key="6">
    <source>
        <dbReference type="ARBA" id="ARBA00022552"/>
    </source>
</evidence>
<dbReference type="Pfam" id="PF20260">
    <property type="entry name" value="PUA_4"/>
    <property type="match status" value="1"/>
</dbReference>
<evidence type="ECO:0000256" key="2">
    <source>
        <dbReference type="ARBA" id="ARBA00005528"/>
    </source>
</evidence>
<name>A0A1L7D258_9CORY</name>
<keyword evidence="8 12" id="KW-0808">Transferase</keyword>
<evidence type="ECO:0000256" key="10">
    <source>
        <dbReference type="ARBA" id="ARBA00025699"/>
    </source>
</evidence>
<keyword evidence="5 12" id="KW-0963">Cytoplasm</keyword>
<gene>
    <name evidence="15" type="ORF">CPHO_03505</name>
</gene>
<dbReference type="SUPFAM" id="SSF75217">
    <property type="entry name" value="alpha/beta knot"/>
    <property type="match status" value="1"/>
</dbReference>
<organism evidence="15 16">
    <name type="scientific">Corynebacterium phocae</name>
    <dbReference type="NCBI Taxonomy" id="161895"/>
    <lineage>
        <taxon>Bacteria</taxon>
        <taxon>Bacillati</taxon>
        <taxon>Actinomycetota</taxon>
        <taxon>Actinomycetes</taxon>
        <taxon>Mycobacteriales</taxon>
        <taxon>Corynebacteriaceae</taxon>
        <taxon>Corynebacterium</taxon>
    </lineage>
</organism>
<dbReference type="GO" id="GO:0070042">
    <property type="term" value="F:rRNA (uridine-N3-)-methyltransferase activity"/>
    <property type="evidence" value="ECO:0007669"/>
    <property type="project" value="TreeGrafter"/>
</dbReference>
<dbReference type="InterPro" id="IPR046886">
    <property type="entry name" value="RsmE_MTase_dom"/>
</dbReference>
<evidence type="ECO:0000256" key="4">
    <source>
        <dbReference type="ARBA" id="ARBA00013673"/>
    </source>
</evidence>
<dbReference type="Gene3D" id="2.40.240.20">
    <property type="entry name" value="Hypothetical PUA domain-like, domain 1"/>
    <property type="match status" value="1"/>
</dbReference>
<dbReference type="EMBL" id="CP009249">
    <property type="protein sequence ID" value="APT92112.1"/>
    <property type="molecule type" value="Genomic_DNA"/>
</dbReference>
<dbReference type="Proteomes" id="UP000185491">
    <property type="component" value="Chromosome"/>
</dbReference>
<evidence type="ECO:0000256" key="5">
    <source>
        <dbReference type="ARBA" id="ARBA00022490"/>
    </source>
</evidence>
<evidence type="ECO:0000256" key="1">
    <source>
        <dbReference type="ARBA" id="ARBA00004496"/>
    </source>
</evidence>
<dbReference type="AlphaFoldDB" id="A0A1L7D258"/>